<dbReference type="SUPFAM" id="SSF56059">
    <property type="entry name" value="Glutathione synthetase ATP-binding domain-like"/>
    <property type="match status" value="1"/>
</dbReference>
<protein>
    <submittedName>
        <fullName evidence="6">ATP-grasp domain-containing protein</fullName>
    </submittedName>
</protein>
<dbReference type="GO" id="GO:0016874">
    <property type="term" value="F:ligase activity"/>
    <property type="evidence" value="ECO:0007669"/>
    <property type="project" value="UniProtKB-KW"/>
</dbReference>
<reference evidence="6" key="1">
    <citation type="submission" date="2020-02" db="EMBL/GenBank/DDBJ databases">
        <title>Development of a multiplex PCR-based assay for rapid serotyping of Erysipelothrix species.</title>
        <authorList>
            <person name="Shimoji Y."/>
            <person name="Shiraiwa K."/>
            <person name="Tominaga H."/>
            <person name="Nishikawa S."/>
            <person name="Eguchi M."/>
            <person name="Hikono H."/>
            <person name="Ogawa Y."/>
        </authorList>
    </citation>
    <scope>NUCLEOTIDE SEQUENCE</scope>
    <source>
        <strain evidence="6">Bano 36</strain>
    </source>
</reference>
<dbReference type="InterPro" id="IPR011761">
    <property type="entry name" value="ATP-grasp"/>
</dbReference>
<evidence type="ECO:0000256" key="3">
    <source>
        <dbReference type="ARBA" id="ARBA00022840"/>
    </source>
</evidence>
<dbReference type="PANTHER" id="PTHR43055:SF1">
    <property type="entry name" value="FORMATE-DEPENDENT PHOSPHORIBOSYLGLYCINAMIDE FORMYLTRANSFERASE"/>
    <property type="match status" value="1"/>
</dbReference>
<evidence type="ECO:0000256" key="2">
    <source>
        <dbReference type="ARBA" id="ARBA00022741"/>
    </source>
</evidence>
<proteinExistence type="predicted"/>
<dbReference type="InterPro" id="IPR003806">
    <property type="entry name" value="ATP-grasp_PylC-type"/>
</dbReference>
<evidence type="ECO:0000256" key="4">
    <source>
        <dbReference type="PROSITE-ProRule" id="PRU00409"/>
    </source>
</evidence>
<dbReference type="GO" id="GO:0046872">
    <property type="term" value="F:metal ion binding"/>
    <property type="evidence" value="ECO:0007669"/>
    <property type="project" value="InterPro"/>
</dbReference>
<dbReference type="Pfam" id="PF02655">
    <property type="entry name" value="ATP-grasp_3"/>
    <property type="match status" value="1"/>
</dbReference>
<dbReference type="Pfam" id="PF21360">
    <property type="entry name" value="PylC-like_N"/>
    <property type="match status" value="1"/>
</dbReference>
<dbReference type="Gene3D" id="3.30.1490.20">
    <property type="entry name" value="ATP-grasp fold, A domain"/>
    <property type="match status" value="1"/>
</dbReference>
<keyword evidence="1" id="KW-0436">Ligase</keyword>
<dbReference type="InterPro" id="IPR048764">
    <property type="entry name" value="PylC_N"/>
</dbReference>
<evidence type="ECO:0000256" key="1">
    <source>
        <dbReference type="ARBA" id="ARBA00022598"/>
    </source>
</evidence>
<keyword evidence="2 4" id="KW-0547">Nucleotide-binding</keyword>
<dbReference type="AlphaFoldDB" id="A0A6S6I6F4"/>
<dbReference type="Gene3D" id="3.40.50.20">
    <property type="match status" value="1"/>
</dbReference>
<feature type="domain" description="ATP-grasp" evidence="5">
    <location>
        <begin position="111"/>
        <end position="290"/>
    </location>
</feature>
<dbReference type="EMBL" id="LC528608">
    <property type="protein sequence ID" value="BCB22730.1"/>
    <property type="molecule type" value="Genomic_DNA"/>
</dbReference>
<sequence length="322" mass="36980">MNILFCSVGRRGELVKDFKQTMKNLGKIIATDCSEYAPAIYLADKYYITSRIDDENYIEELIDICKKEDIKAVMTFIDPEIEILTKNRAIFKEAGVEVLHPEYETAKICFDKYIFAKHLEANNISTVKTYGDIEEFLENKDNVDFPVFVKPRTGSGSVGARKIYNLEELEAAYFDDHSLIIQELMDEEDVDVDVYVDTHSRELVSFFSKRKIETRIGGASKTISFIDKNIEPLLEALVNCLDFYGPMDVDLFYKNGTYYISEINPRFGGAYLHAYGAGVDFVKFIINNLEGKENSKSFYQYEEGVLMMMYDSVVINQAKVER</sequence>
<dbReference type="GO" id="GO:0005524">
    <property type="term" value="F:ATP binding"/>
    <property type="evidence" value="ECO:0007669"/>
    <property type="project" value="UniProtKB-UniRule"/>
</dbReference>
<name>A0A6S6I6F4_ERYRH</name>
<evidence type="ECO:0000259" key="5">
    <source>
        <dbReference type="PROSITE" id="PS50975"/>
    </source>
</evidence>
<organism evidence="6">
    <name type="scientific">Erysipelothrix rhusiopathiae</name>
    <dbReference type="NCBI Taxonomy" id="1648"/>
    <lineage>
        <taxon>Bacteria</taxon>
        <taxon>Bacillati</taxon>
        <taxon>Bacillota</taxon>
        <taxon>Erysipelotrichia</taxon>
        <taxon>Erysipelotrichales</taxon>
        <taxon>Erysipelotrichaceae</taxon>
        <taxon>Erysipelothrix</taxon>
    </lineage>
</organism>
<accession>A0A6S6I6F4</accession>
<dbReference type="PROSITE" id="PS50975">
    <property type="entry name" value="ATP_GRASP"/>
    <property type="match status" value="1"/>
</dbReference>
<dbReference type="InterPro" id="IPR013815">
    <property type="entry name" value="ATP_grasp_subdomain_1"/>
</dbReference>
<dbReference type="NCBIfam" id="NF009406">
    <property type="entry name" value="PRK12767.1-5"/>
    <property type="match status" value="1"/>
</dbReference>
<dbReference type="PANTHER" id="PTHR43055">
    <property type="entry name" value="FORMATE-DEPENDENT PHOSPHORIBOSYLGLYCINAMIDE FORMYLTRANSFERASE"/>
    <property type="match status" value="1"/>
</dbReference>
<dbReference type="GO" id="GO:0005829">
    <property type="term" value="C:cytosol"/>
    <property type="evidence" value="ECO:0007669"/>
    <property type="project" value="TreeGrafter"/>
</dbReference>
<keyword evidence="3 4" id="KW-0067">ATP-binding</keyword>
<evidence type="ECO:0000313" key="6">
    <source>
        <dbReference type="EMBL" id="BCB22730.1"/>
    </source>
</evidence>
<dbReference type="Gene3D" id="3.30.470.20">
    <property type="entry name" value="ATP-grasp fold, B domain"/>
    <property type="match status" value="1"/>
</dbReference>